<dbReference type="GO" id="GO:0008270">
    <property type="term" value="F:zinc ion binding"/>
    <property type="evidence" value="ECO:0007669"/>
    <property type="project" value="UniProtKB-KW"/>
</dbReference>
<dbReference type="Proteomes" id="UP000182334">
    <property type="component" value="Chromosome III"/>
</dbReference>
<feature type="compositionally biased region" description="Polar residues" evidence="6">
    <location>
        <begin position="7"/>
        <end position="16"/>
    </location>
</feature>
<keyword evidence="3 5" id="KW-0863">Zinc-finger</keyword>
<evidence type="ECO:0000313" key="9">
    <source>
        <dbReference type="Proteomes" id="UP000182334"/>
    </source>
</evidence>
<evidence type="ECO:0000256" key="1">
    <source>
        <dbReference type="ARBA" id="ARBA00022723"/>
    </source>
</evidence>
<dbReference type="OrthoDB" id="654211at2759"/>
<keyword evidence="1" id="KW-0479">Metal-binding</keyword>
<feature type="compositionally biased region" description="Polar residues" evidence="6">
    <location>
        <begin position="478"/>
        <end position="487"/>
    </location>
</feature>
<dbReference type="SUPFAM" id="SSF57667">
    <property type="entry name" value="beta-beta-alpha zinc fingers"/>
    <property type="match status" value="1"/>
</dbReference>
<dbReference type="PANTHER" id="PTHR19818">
    <property type="entry name" value="ZINC FINGER PROTEIN ZIC AND GLI"/>
    <property type="match status" value="1"/>
</dbReference>
<evidence type="ECO:0000256" key="2">
    <source>
        <dbReference type="ARBA" id="ARBA00022737"/>
    </source>
</evidence>
<dbReference type="GO" id="GO:0005634">
    <property type="term" value="C:nucleus"/>
    <property type="evidence" value="ECO:0007669"/>
    <property type="project" value="UniProtKB-ARBA"/>
</dbReference>
<feature type="domain" description="C2H2-type" evidence="7">
    <location>
        <begin position="574"/>
        <end position="601"/>
    </location>
</feature>
<dbReference type="InterPro" id="IPR013087">
    <property type="entry name" value="Znf_C2H2_type"/>
</dbReference>
<feature type="compositionally biased region" description="Polar residues" evidence="6">
    <location>
        <begin position="495"/>
        <end position="505"/>
    </location>
</feature>
<dbReference type="EMBL" id="LT635758">
    <property type="protein sequence ID" value="SGZ51962.1"/>
    <property type="molecule type" value="Genomic_DNA"/>
</dbReference>
<dbReference type="GO" id="GO:0000981">
    <property type="term" value="F:DNA-binding transcription factor activity, RNA polymerase II-specific"/>
    <property type="evidence" value="ECO:0007669"/>
    <property type="project" value="TreeGrafter"/>
</dbReference>
<sequence length="631" mass="69313">MEKYLMSSPTQLSQPFLASDPHMDEDNTIKDFQARDLLPRDLDESPVYDDMDFATDLPDFHYDLALNLDFDAQAPLLHHSARHSKHFSVDGLLAPFLALLLAPFLLNQGSRFNFNHLRNVSLDDRYNPQNQNLASHSMSSHNLSAQNYAPVTGHTHSVSISADPPLGMFTHSVLSSTLHLGDLMPQLLLLASNQLLLDSPYLAMVLTTPARRKKSASISSVNLYTTPLRGQNPSPGLKVGKTPKTHRRTRLKAMEPGSAHMLATIANMKGSGSYNPASQSSQHLGSNPFEMSFISPKLDNSFSDYDATPLATPAKSMAAPQYFTPISQNHSFGGSLVESSSLGLLLGYLPYLSHGGLGAHSMSQGYSGVPVLRRHDTMESIKIEDQEDDACKQLRKAKSFNTFQEPMNKLTRVASLRNFKVEPPPSSGFQGTTPLPFRKSASIDLLLPELMAKDRPSSLKSYPASIDLASITNSGITQASPTATSNGLLPPIAATRSSSSLQHVHSTPSSRSSTMPGSRSGSGSVPTYPTASQIHETSATDEIAKFAEEILNSDLKRPIVVQAEEDVYDPKKKHKCPLCLARFQRPEHVKRHLKSHSTDKPFQCDFPDCGRRFNRKDNLKAHLKKIHKQTS</sequence>
<keyword evidence="9" id="KW-1185">Reference proteome</keyword>
<dbReference type="InterPro" id="IPR050329">
    <property type="entry name" value="GLI_C2H2-zinc-finger"/>
</dbReference>
<evidence type="ECO:0000256" key="6">
    <source>
        <dbReference type="SAM" id="MobiDB-lite"/>
    </source>
</evidence>
<dbReference type="GO" id="GO:0000978">
    <property type="term" value="F:RNA polymerase II cis-regulatory region sequence-specific DNA binding"/>
    <property type="evidence" value="ECO:0007669"/>
    <property type="project" value="TreeGrafter"/>
</dbReference>
<dbReference type="InterPro" id="IPR036236">
    <property type="entry name" value="Znf_C2H2_sf"/>
</dbReference>
<feature type="compositionally biased region" description="Low complexity" evidence="6">
    <location>
        <begin position="506"/>
        <end position="524"/>
    </location>
</feature>
<dbReference type="PANTHER" id="PTHR19818:SF139">
    <property type="entry name" value="PAIR-RULE PROTEIN ODD-PAIRED"/>
    <property type="match status" value="1"/>
</dbReference>
<dbReference type="SMART" id="SM00355">
    <property type="entry name" value="ZnF_C2H2"/>
    <property type="match status" value="2"/>
</dbReference>
<feature type="region of interest" description="Disordered" evidence="6">
    <location>
        <begin position="226"/>
        <end position="246"/>
    </location>
</feature>
<dbReference type="PROSITE" id="PS00028">
    <property type="entry name" value="ZINC_FINGER_C2H2_1"/>
    <property type="match status" value="2"/>
</dbReference>
<proteinExistence type="predicted"/>
<gene>
    <name evidence="8" type="ORF">SAMEA4029010_CIC11G00000005493</name>
</gene>
<evidence type="ECO:0000256" key="3">
    <source>
        <dbReference type="ARBA" id="ARBA00022771"/>
    </source>
</evidence>
<feature type="region of interest" description="Disordered" evidence="6">
    <location>
        <begin position="478"/>
        <end position="535"/>
    </location>
</feature>
<dbReference type="STRING" id="45354.A0A1L0BP76"/>
<name>A0A1L0BP76_9ASCO</name>
<dbReference type="Pfam" id="PF00096">
    <property type="entry name" value="zf-C2H2"/>
    <property type="match status" value="1"/>
</dbReference>
<feature type="compositionally biased region" description="Polar residues" evidence="6">
    <location>
        <begin position="525"/>
        <end position="535"/>
    </location>
</feature>
<dbReference type="Gene3D" id="3.30.160.60">
    <property type="entry name" value="Classic Zinc Finger"/>
    <property type="match status" value="2"/>
</dbReference>
<reference evidence="8 9" key="1">
    <citation type="submission" date="2016-10" db="EMBL/GenBank/DDBJ databases">
        <authorList>
            <person name="de Groot N.N."/>
        </authorList>
    </citation>
    <scope>NUCLEOTIDE SEQUENCE [LARGE SCALE GENOMIC DNA]</scope>
    <source>
        <strain evidence="8 9">CBS 141442</strain>
    </source>
</reference>
<keyword evidence="4" id="KW-0862">Zinc</keyword>
<dbReference type="GO" id="GO:0045944">
    <property type="term" value="P:positive regulation of transcription by RNA polymerase II"/>
    <property type="evidence" value="ECO:0007669"/>
    <property type="project" value="UniProtKB-ARBA"/>
</dbReference>
<feature type="region of interest" description="Disordered" evidence="6">
    <location>
        <begin position="1"/>
        <end position="21"/>
    </location>
</feature>
<evidence type="ECO:0000259" key="7">
    <source>
        <dbReference type="PROSITE" id="PS50157"/>
    </source>
</evidence>
<evidence type="ECO:0000256" key="5">
    <source>
        <dbReference type="PROSITE-ProRule" id="PRU00042"/>
    </source>
</evidence>
<accession>A0A1L0BP76</accession>
<dbReference type="AlphaFoldDB" id="A0A1L0BP76"/>
<protein>
    <submittedName>
        <fullName evidence="8">CIC11C00000005493</fullName>
    </submittedName>
</protein>
<feature type="domain" description="C2H2-type" evidence="7">
    <location>
        <begin position="602"/>
        <end position="631"/>
    </location>
</feature>
<evidence type="ECO:0000313" key="8">
    <source>
        <dbReference type="EMBL" id="SGZ51962.1"/>
    </source>
</evidence>
<dbReference type="PROSITE" id="PS50157">
    <property type="entry name" value="ZINC_FINGER_C2H2_2"/>
    <property type="match status" value="2"/>
</dbReference>
<keyword evidence="2" id="KW-0677">Repeat</keyword>
<evidence type="ECO:0000256" key="4">
    <source>
        <dbReference type="ARBA" id="ARBA00022833"/>
    </source>
</evidence>
<organism evidence="8 9">
    <name type="scientific">Sungouiella intermedia</name>
    <dbReference type="NCBI Taxonomy" id="45354"/>
    <lineage>
        <taxon>Eukaryota</taxon>
        <taxon>Fungi</taxon>
        <taxon>Dikarya</taxon>
        <taxon>Ascomycota</taxon>
        <taxon>Saccharomycotina</taxon>
        <taxon>Pichiomycetes</taxon>
        <taxon>Metschnikowiaceae</taxon>
        <taxon>Sungouiella</taxon>
    </lineage>
</organism>